<dbReference type="CDD" id="cd18548">
    <property type="entry name" value="ABC_6TM_Tm287_like"/>
    <property type="match status" value="1"/>
</dbReference>
<feature type="transmembrane region" description="Helical" evidence="10">
    <location>
        <begin position="15"/>
        <end position="36"/>
    </location>
</feature>
<sequence>MKQPKYTFFAATKNARLLAFLSIIIIIAEVVIQVFMPNRVGLIINEVTNKGDVNVIWYNGFILIGLALGALCTGLIASFCSSKATSIFAKNIRNSLYSKIQSYSFNDIDKFSTGAILNRLNNDVNNVQLAFMMMIRTFVRLPILFITALIFSLNQSLILSSIFLVSIPLVVISFAIVSYKSYPNFKKLYKQYDSFNSKIQENLSAIRTIKSYVNEENEFAKIKHLSETLRNMSIRADKIVAWNSPVITSTIFMSMVALGTIGTYAFLGKKMEIGTIVAFASYIWMVSGSLMGMMNVSSLVLMSIPSVKRIKEILNHKVNIQNDPDAFKVQLDGSIKFENVNFKYVNSNLNALSDFNLDIKPNETIGIIGPTGSGKSTLINLIVRFYDASSGQILLNGVDIKKQELNNLREQIAFVTQESTLFSGTIRQNLLWANPNASDDELNLALKQANIYDFVNALPEKSDSRVEQKGQNFSGGQKQRLSIARSLLKKPRILILDDATSAVDSKTERQIQQALSSLTDCTKIIIAQKISSLKNCDRIIVLDDGKIQNIGTHQQLLNSNQFYQELYQQQQDLGGLSETSN</sequence>
<comment type="subcellular location">
    <subcellularLocation>
        <location evidence="1">Cell membrane</location>
        <topology evidence="1">Multi-pass membrane protein</topology>
    </subcellularLocation>
</comment>
<dbReference type="PANTHER" id="PTHR43394:SF1">
    <property type="entry name" value="ATP-BINDING CASSETTE SUB-FAMILY B MEMBER 10, MITOCHONDRIAL"/>
    <property type="match status" value="1"/>
</dbReference>
<evidence type="ECO:0000256" key="6">
    <source>
        <dbReference type="ARBA" id="ARBA00022741"/>
    </source>
</evidence>
<dbReference type="InterPro" id="IPR011527">
    <property type="entry name" value="ABC1_TM_dom"/>
</dbReference>
<evidence type="ECO:0000256" key="4">
    <source>
        <dbReference type="ARBA" id="ARBA00022475"/>
    </source>
</evidence>
<dbReference type="PROSITE" id="PS50893">
    <property type="entry name" value="ABC_TRANSPORTER_2"/>
    <property type="match status" value="1"/>
</dbReference>
<dbReference type="SUPFAM" id="SSF90123">
    <property type="entry name" value="ABC transporter transmembrane region"/>
    <property type="match status" value="1"/>
</dbReference>
<dbReference type="RefSeq" id="WP_139592076.1">
    <property type="nucleotide sequence ID" value="NZ_CP040825.1"/>
</dbReference>
<dbReference type="Pfam" id="PF00005">
    <property type="entry name" value="ABC_tran"/>
    <property type="match status" value="1"/>
</dbReference>
<dbReference type="GO" id="GO:0015421">
    <property type="term" value="F:ABC-type oligopeptide transporter activity"/>
    <property type="evidence" value="ECO:0007669"/>
    <property type="project" value="TreeGrafter"/>
</dbReference>
<dbReference type="KEGG" id="mnh:FG904_00990"/>
<keyword evidence="9 10" id="KW-0472">Membrane</keyword>
<evidence type="ECO:0000256" key="3">
    <source>
        <dbReference type="ARBA" id="ARBA00022448"/>
    </source>
</evidence>
<dbReference type="PROSITE" id="PS50929">
    <property type="entry name" value="ABC_TM1F"/>
    <property type="match status" value="1"/>
</dbReference>
<keyword evidence="7 13" id="KW-0067">ATP-binding</keyword>
<feature type="transmembrane region" description="Helical" evidence="10">
    <location>
        <begin position="129"/>
        <end position="151"/>
    </location>
</feature>
<evidence type="ECO:0000256" key="8">
    <source>
        <dbReference type="ARBA" id="ARBA00022989"/>
    </source>
</evidence>
<dbReference type="SUPFAM" id="SSF52540">
    <property type="entry name" value="P-loop containing nucleoside triphosphate hydrolases"/>
    <property type="match status" value="1"/>
</dbReference>
<accession>A0A5B7XXF3</accession>
<feature type="transmembrane region" description="Helical" evidence="10">
    <location>
        <begin position="240"/>
        <end position="267"/>
    </location>
</feature>
<dbReference type="OrthoDB" id="383768at2"/>
<evidence type="ECO:0000259" key="11">
    <source>
        <dbReference type="PROSITE" id="PS50893"/>
    </source>
</evidence>
<keyword evidence="4" id="KW-1003">Cell membrane</keyword>
<dbReference type="PANTHER" id="PTHR43394">
    <property type="entry name" value="ATP-DEPENDENT PERMEASE MDL1, MITOCHONDRIAL"/>
    <property type="match status" value="1"/>
</dbReference>
<reference evidence="13 14" key="1">
    <citation type="submission" date="2019-06" db="EMBL/GenBank/DDBJ databases">
        <title>Mycoplasma sp. 2F1A isolated from ostrich.</title>
        <authorList>
            <person name="Spergser J."/>
        </authorList>
    </citation>
    <scope>NUCLEOTIDE SEQUENCE [LARGE SCALE GENOMIC DNA]</scope>
    <source>
        <strain evidence="13 14">2F1A</strain>
    </source>
</reference>
<dbReference type="InterPro" id="IPR039421">
    <property type="entry name" value="Type_1_exporter"/>
</dbReference>
<feature type="domain" description="ABC transmembrane type-1" evidence="12">
    <location>
        <begin position="20"/>
        <end position="302"/>
    </location>
</feature>
<dbReference type="InterPro" id="IPR003593">
    <property type="entry name" value="AAA+_ATPase"/>
</dbReference>
<evidence type="ECO:0000256" key="7">
    <source>
        <dbReference type="ARBA" id="ARBA00022840"/>
    </source>
</evidence>
<dbReference type="GO" id="GO:0005886">
    <property type="term" value="C:plasma membrane"/>
    <property type="evidence" value="ECO:0007669"/>
    <property type="project" value="UniProtKB-SubCell"/>
</dbReference>
<evidence type="ECO:0000256" key="1">
    <source>
        <dbReference type="ARBA" id="ARBA00004651"/>
    </source>
</evidence>
<dbReference type="Gene3D" id="3.40.50.300">
    <property type="entry name" value="P-loop containing nucleotide triphosphate hydrolases"/>
    <property type="match status" value="1"/>
</dbReference>
<dbReference type="GO" id="GO:0005524">
    <property type="term" value="F:ATP binding"/>
    <property type="evidence" value="ECO:0007669"/>
    <property type="project" value="UniProtKB-KW"/>
</dbReference>
<keyword evidence="5 10" id="KW-0812">Transmembrane</keyword>
<feature type="transmembrane region" description="Helical" evidence="10">
    <location>
        <begin position="157"/>
        <end position="179"/>
    </location>
</feature>
<keyword evidence="8 10" id="KW-1133">Transmembrane helix</keyword>
<dbReference type="Proteomes" id="UP000305457">
    <property type="component" value="Chromosome"/>
</dbReference>
<dbReference type="Pfam" id="PF00664">
    <property type="entry name" value="ABC_membrane"/>
    <property type="match status" value="1"/>
</dbReference>
<keyword evidence="3" id="KW-0813">Transport</keyword>
<evidence type="ECO:0000256" key="5">
    <source>
        <dbReference type="ARBA" id="ARBA00022692"/>
    </source>
</evidence>
<dbReference type="InterPro" id="IPR036640">
    <property type="entry name" value="ABC1_TM_sf"/>
</dbReference>
<evidence type="ECO:0000256" key="9">
    <source>
        <dbReference type="ARBA" id="ARBA00023136"/>
    </source>
</evidence>
<dbReference type="SMART" id="SM00382">
    <property type="entry name" value="AAA"/>
    <property type="match status" value="1"/>
</dbReference>
<evidence type="ECO:0000259" key="12">
    <source>
        <dbReference type="PROSITE" id="PS50929"/>
    </source>
</evidence>
<feature type="transmembrane region" description="Helical" evidence="10">
    <location>
        <begin position="273"/>
        <end position="301"/>
    </location>
</feature>
<proteinExistence type="inferred from homology"/>
<dbReference type="Gene3D" id="1.20.1560.10">
    <property type="entry name" value="ABC transporter type 1, transmembrane domain"/>
    <property type="match status" value="1"/>
</dbReference>
<feature type="transmembrane region" description="Helical" evidence="10">
    <location>
        <begin position="56"/>
        <end position="80"/>
    </location>
</feature>
<organism evidence="13 14">
    <name type="scientific">Mycoplasma nasistruthionis</name>
    <dbReference type="NCBI Taxonomy" id="353852"/>
    <lineage>
        <taxon>Bacteria</taxon>
        <taxon>Bacillati</taxon>
        <taxon>Mycoplasmatota</taxon>
        <taxon>Mollicutes</taxon>
        <taxon>Mycoplasmataceae</taxon>
        <taxon>Mycoplasma</taxon>
    </lineage>
</organism>
<dbReference type="EMBL" id="CP040825">
    <property type="protein sequence ID" value="QCZ36593.1"/>
    <property type="molecule type" value="Genomic_DNA"/>
</dbReference>
<dbReference type="InterPro" id="IPR017871">
    <property type="entry name" value="ABC_transporter-like_CS"/>
</dbReference>
<dbReference type="InterPro" id="IPR027417">
    <property type="entry name" value="P-loop_NTPase"/>
</dbReference>
<keyword evidence="6" id="KW-0547">Nucleotide-binding</keyword>
<dbReference type="GO" id="GO:0016887">
    <property type="term" value="F:ATP hydrolysis activity"/>
    <property type="evidence" value="ECO:0007669"/>
    <property type="project" value="InterPro"/>
</dbReference>
<dbReference type="AlphaFoldDB" id="A0A5B7XXF3"/>
<comment type="similarity">
    <text evidence="2">Belongs to the ABC transporter superfamily.</text>
</comment>
<gene>
    <name evidence="13" type="ORF">FG904_00990</name>
</gene>
<feature type="domain" description="ABC transporter" evidence="11">
    <location>
        <begin position="335"/>
        <end position="569"/>
    </location>
</feature>
<name>A0A5B7XXF3_9MOLU</name>
<protein>
    <submittedName>
        <fullName evidence="13">ABC transporter ATP-binding protein</fullName>
    </submittedName>
</protein>
<evidence type="ECO:0000256" key="2">
    <source>
        <dbReference type="ARBA" id="ARBA00005417"/>
    </source>
</evidence>
<evidence type="ECO:0000313" key="14">
    <source>
        <dbReference type="Proteomes" id="UP000305457"/>
    </source>
</evidence>
<evidence type="ECO:0000313" key="13">
    <source>
        <dbReference type="EMBL" id="QCZ36593.1"/>
    </source>
</evidence>
<dbReference type="FunFam" id="3.40.50.300:FF:000221">
    <property type="entry name" value="Multidrug ABC transporter ATP-binding protein"/>
    <property type="match status" value="1"/>
</dbReference>
<evidence type="ECO:0000256" key="10">
    <source>
        <dbReference type="SAM" id="Phobius"/>
    </source>
</evidence>
<dbReference type="InterPro" id="IPR003439">
    <property type="entry name" value="ABC_transporter-like_ATP-bd"/>
</dbReference>
<dbReference type="PROSITE" id="PS00211">
    <property type="entry name" value="ABC_TRANSPORTER_1"/>
    <property type="match status" value="1"/>
</dbReference>